<evidence type="ECO:0000256" key="1">
    <source>
        <dbReference type="SAM" id="MobiDB-lite"/>
    </source>
</evidence>
<feature type="transmembrane region" description="Helical" evidence="2">
    <location>
        <begin position="84"/>
        <end position="104"/>
    </location>
</feature>
<feature type="transmembrane region" description="Helical" evidence="2">
    <location>
        <begin position="124"/>
        <end position="142"/>
    </location>
</feature>
<evidence type="ECO:0000313" key="4">
    <source>
        <dbReference type="Proteomes" id="UP001438707"/>
    </source>
</evidence>
<keyword evidence="2" id="KW-0812">Transmembrane</keyword>
<dbReference type="PANTHER" id="PTHR35498:SF1">
    <property type="entry name" value="LOW PSII ACCUMULATION-LIKE PROTEIN"/>
    <property type="match status" value="1"/>
</dbReference>
<evidence type="ECO:0000313" key="3">
    <source>
        <dbReference type="EMBL" id="KAK9819128.1"/>
    </source>
</evidence>
<reference evidence="3 4" key="1">
    <citation type="journal article" date="2024" name="Nat. Commun.">
        <title>Phylogenomics reveals the evolutionary origins of lichenization in chlorophyte algae.</title>
        <authorList>
            <person name="Puginier C."/>
            <person name="Libourel C."/>
            <person name="Otte J."/>
            <person name="Skaloud P."/>
            <person name="Haon M."/>
            <person name="Grisel S."/>
            <person name="Petersen M."/>
            <person name="Berrin J.G."/>
            <person name="Delaux P.M."/>
            <person name="Dal Grande F."/>
            <person name="Keller J."/>
        </authorList>
    </citation>
    <scope>NUCLEOTIDE SEQUENCE [LARGE SCALE GENOMIC DNA]</scope>
    <source>
        <strain evidence="3 4">SAG 2145</strain>
    </source>
</reference>
<dbReference type="Proteomes" id="UP001438707">
    <property type="component" value="Unassembled WGS sequence"/>
</dbReference>
<keyword evidence="2" id="KW-1133">Transmembrane helix</keyword>
<keyword evidence="4" id="KW-1185">Reference proteome</keyword>
<proteinExistence type="predicted"/>
<accession>A0AAW1QCQ3</accession>
<dbReference type="InterPro" id="IPR021883">
    <property type="entry name" value="LPA1-like"/>
</dbReference>
<feature type="region of interest" description="Disordered" evidence="1">
    <location>
        <begin position="45"/>
        <end position="68"/>
    </location>
</feature>
<comment type="caution">
    <text evidence="3">The sequence shown here is derived from an EMBL/GenBank/DDBJ whole genome shotgun (WGS) entry which is preliminary data.</text>
</comment>
<dbReference type="EMBL" id="JALJOS010000050">
    <property type="protein sequence ID" value="KAK9819128.1"/>
    <property type="molecule type" value="Genomic_DNA"/>
</dbReference>
<protein>
    <submittedName>
        <fullName evidence="3">Uncharacterized protein</fullName>
    </submittedName>
</protein>
<sequence>MQSTCFHRAACRPHASALHRPCTQLLSSRSNSLFQPCGFHSHQRQRRGLSQRLSKETRAASEPQIRSQEADVRLRSEAEAPWRVVRFTLYGTACISAALAFGFACTQLAAGLAHAPNALPVQQSLEGIAIDVGAFGTFAFLLRRDLQARDKQLARLQREEKLGALQVELGNKRTLRLTQLRSFARVVVVAGTPEQVAESMKRAEDCREQLEERGLLIVPLPIFNADNDNVQPASQTDVPPEASATGGAADLKFKALPLRQNEWAEWFEKQLGTSKATQENGLYLGLRMDGRVRTSGMGPAPWERFIAQIPPTSGMWQGLLDGLDGKV</sequence>
<dbReference type="AlphaFoldDB" id="A0AAW1QCQ3"/>
<dbReference type="PANTHER" id="PTHR35498">
    <property type="entry name" value="PROTEIN LOW PSII ACCUMULATION 1, CHLOROPLASTIC"/>
    <property type="match status" value="1"/>
</dbReference>
<name>A0AAW1QCQ3_9CHLO</name>
<evidence type="ECO:0000256" key="2">
    <source>
        <dbReference type="SAM" id="Phobius"/>
    </source>
</evidence>
<dbReference type="Pfam" id="PF11998">
    <property type="entry name" value="DUF3493"/>
    <property type="match status" value="1"/>
</dbReference>
<gene>
    <name evidence="3" type="ORF">WJX74_007179</name>
</gene>
<keyword evidence="2" id="KW-0472">Membrane</keyword>
<organism evidence="3 4">
    <name type="scientific">Apatococcus lobatus</name>
    <dbReference type="NCBI Taxonomy" id="904363"/>
    <lineage>
        <taxon>Eukaryota</taxon>
        <taxon>Viridiplantae</taxon>
        <taxon>Chlorophyta</taxon>
        <taxon>core chlorophytes</taxon>
        <taxon>Trebouxiophyceae</taxon>
        <taxon>Chlorellales</taxon>
        <taxon>Chlorellaceae</taxon>
        <taxon>Apatococcus</taxon>
    </lineage>
</organism>